<comment type="caution">
    <text evidence="1">The sequence shown here is derived from an EMBL/GenBank/DDBJ whole genome shotgun (WGS) entry which is preliminary data.</text>
</comment>
<accession>A0ACC0XG87</accession>
<dbReference type="EMBL" id="CM047747">
    <property type="protein sequence ID" value="KAJ0016515.1"/>
    <property type="molecule type" value="Genomic_DNA"/>
</dbReference>
<name>A0ACC0XG87_9ROSI</name>
<dbReference type="Proteomes" id="UP001163603">
    <property type="component" value="Chromosome 12"/>
</dbReference>
<sequence>MYFQKEDLDLVLVPTGLLIMFSYHLFLLYRYLNLPHTTALGFENHNKRAWVEKIVLNYNKDTTGAAVSVISSNISAATFLSTISITLSSLIGAWLGSSSNNVFQSNLIYGDTRAATISIKYISLVVCFLLAFSCFVQSIRHFVHANYLISIPESEIPLQFVETAVIKGGDFWCLGLRALYFALNLLLWFFGPIPMFISSIAMVIILYHLDINQAPLHRYSSPADRKNESVTEFPRWHNEVRSSSTKECIK</sequence>
<organism evidence="1 2">
    <name type="scientific">Pistacia integerrima</name>
    <dbReference type="NCBI Taxonomy" id="434235"/>
    <lineage>
        <taxon>Eukaryota</taxon>
        <taxon>Viridiplantae</taxon>
        <taxon>Streptophyta</taxon>
        <taxon>Embryophyta</taxon>
        <taxon>Tracheophyta</taxon>
        <taxon>Spermatophyta</taxon>
        <taxon>Magnoliopsida</taxon>
        <taxon>eudicotyledons</taxon>
        <taxon>Gunneridae</taxon>
        <taxon>Pentapetalae</taxon>
        <taxon>rosids</taxon>
        <taxon>malvids</taxon>
        <taxon>Sapindales</taxon>
        <taxon>Anacardiaceae</taxon>
        <taxon>Pistacia</taxon>
    </lineage>
</organism>
<reference evidence="2" key="1">
    <citation type="journal article" date="2023" name="G3 (Bethesda)">
        <title>Genome assembly and association tests identify interacting loci associated with vigor, precocity, and sex in interspecific pistachio rootstocks.</title>
        <authorList>
            <person name="Palmer W."/>
            <person name="Jacygrad E."/>
            <person name="Sagayaradj S."/>
            <person name="Cavanaugh K."/>
            <person name="Han R."/>
            <person name="Bertier L."/>
            <person name="Beede B."/>
            <person name="Kafkas S."/>
            <person name="Golino D."/>
            <person name="Preece J."/>
            <person name="Michelmore R."/>
        </authorList>
    </citation>
    <scope>NUCLEOTIDE SEQUENCE [LARGE SCALE GENOMIC DNA]</scope>
</reference>
<proteinExistence type="predicted"/>
<protein>
    <submittedName>
        <fullName evidence="1">Uncharacterized protein</fullName>
    </submittedName>
</protein>
<keyword evidence="2" id="KW-1185">Reference proteome</keyword>
<gene>
    <name evidence="1" type="ORF">Pint_10498</name>
</gene>
<evidence type="ECO:0000313" key="2">
    <source>
        <dbReference type="Proteomes" id="UP001163603"/>
    </source>
</evidence>
<evidence type="ECO:0000313" key="1">
    <source>
        <dbReference type="EMBL" id="KAJ0016515.1"/>
    </source>
</evidence>